<proteinExistence type="predicted"/>
<evidence type="ECO:0000256" key="1">
    <source>
        <dbReference type="ARBA" id="ARBA00023015"/>
    </source>
</evidence>
<dbReference type="PROSITE" id="PS01124">
    <property type="entry name" value="HTH_ARAC_FAMILY_2"/>
    <property type="match status" value="1"/>
</dbReference>
<dbReference type="PANTHER" id="PTHR47893">
    <property type="entry name" value="REGULATORY PROTEIN PCHR"/>
    <property type="match status" value="1"/>
</dbReference>
<gene>
    <name evidence="5" type="ORF">ABHF33_00305</name>
</gene>
<dbReference type="InterPro" id="IPR009057">
    <property type="entry name" value="Homeodomain-like_sf"/>
</dbReference>
<dbReference type="EMBL" id="CP157355">
    <property type="protein sequence ID" value="XBM00759.1"/>
    <property type="molecule type" value="Genomic_DNA"/>
</dbReference>
<sequence length="313" mass="34796">MGKREDVLDAANLRWHQQEHRYSVWHEKEAVMEGTIIEQELRPGLWLHGTEVDFHRKMSGGGQINPGLKLIIMLQGQVEAHFDRRAVQLGGAQSNCVLLNTGHSALPYERVTTNTGLHRQLVLTFSPQWLAQSGLDNIADATDLQAWPHSMLASRSTAASPQMLALAAQLIDSGAEKQPLLQLERENQALSLLLAVLHNNTGAQRKLAPRAQHRITQLLELLHADLAQEWSLSQLAQTLGSNPTTLQQQFRLVTGHSIASYIRRQRMEQACEQLRAGMSVTDAALNAGYNSPANFATAFKRQFGFNPSQIRKG</sequence>
<dbReference type="AlphaFoldDB" id="A0AAU7FA68"/>
<organism evidence="5">
    <name type="scientific">Chitinibacter mangrovi</name>
    <dbReference type="NCBI Taxonomy" id="3153927"/>
    <lineage>
        <taxon>Bacteria</taxon>
        <taxon>Pseudomonadati</taxon>
        <taxon>Pseudomonadota</taxon>
        <taxon>Betaproteobacteria</taxon>
        <taxon>Neisseriales</taxon>
        <taxon>Chitinibacteraceae</taxon>
        <taxon>Chitinibacter</taxon>
    </lineage>
</organism>
<dbReference type="Gene3D" id="1.10.10.60">
    <property type="entry name" value="Homeodomain-like"/>
    <property type="match status" value="1"/>
</dbReference>
<keyword evidence="2" id="KW-0238">DNA-binding</keyword>
<dbReference type="InterPro" id="IPR018060">
    <property type="entry name" value="HTH_AraC"/>
</dbReference>
<dbReference type="InterPro" id="IPR018062">
    <property type="entry name" value="HTH_AraC-typ_CS"/>
</dbReference>
<dbReference type="Pfam" id="PF12833">
    <property type="entry name" value="HTH_18"/>
    <property type="match status" value="1"/>
</dbReference>
<dbReference type="GO" id="GO:0043565">
    <property type="term" value="F:sequence-specific DNA binding"/>
    <property type="evidence" value="ECO:0007669"/>
    <property type="project" value="InterPro"/>
</dbReference>
<keyword evidence="3" id="KW-0804">Transcription</keyword>
<accession>A0AAU7FA68</accession>
<dbReference type="SMART" id="SM00342">
    <property type="entry name" value="HTH_ARAC"/>
    <property type="match status" value="1"/>
</dbReference>
<dbReference type="GO" id="GO:0003700">
    <property type="term" value="F:DNA-binding transcription factor activity"/>
    <property type="evidence" value="ECO:0007669"/>
    <property type="project" value="InterPro"/>
</dbReference>
<dbReference type="PANTHER" id="PTHR47893:SF1">
    <property type="entry name" value="REGULATORY PROTEIN PCHR"/>
    <property type="match status" value="1"/>
</dbReference>
<dbReference type="InterPro" id="IPR020449">
    <property type="entry name" value="Tscrpt_reg_AraC-type_HTH"/>
</dbReference>
<evidence type="ECO:0000256" key="3">
    <source>
        <dbReference type="ARBA" id="ARBA00023163"/>
    </source>
</evidence>
<feature type="domain" description="HTH araC/xylS-type" evidence="4">
    <location>
        <begin position="216"/>
        <end position="313"/>
    </location>
</feature>
<name>A0AAU7FA68_9NEIS</name>
<dbReference type="RefSeq" id="WP_348945095.1">
    <property type="nucleotide sequence ID" value="NZ_CP157355.1"/>
</dbReference>
<dbReference type="SUPFAM" id="SSF46689">
    <property type="entry name" value="Homeodomain-like"/>
    <property type="match status" value="2"/>
</dbReference>
<protein>
    <submittedName>
        <fullName evidence="5">AraC family transcriptional regulator</fullName>
    </submittedName>
</protein>
<dbReference type="PROSITE" id="PS00041">
    <property type="entry name" value="HTH_ARAC_FAMILY_1"/>
    <property type="match status" value="1"/>
</dbReference>
<dbReference type="KEGG" id="cmav:ABHF33_00305"/>
<evidence type="ECO:0000256" key="2">
    <source>
        <dbReference type="ARBA" id="ARBA00023125"/>
    </source>
</evidence>
<keyword evidence="1" id="KW-0805">Transcription regulation</keyword>
<dbReference type="InterPro" id="IPR053142">
    <property type="entry name" value="PchR_regulatory_protein"/>
</dbReference>
<evidence type="ECO:0000259" key="4">
    <source>
        <dbReference type="PROSITE" id="PS01124"/>
    </source>
</evidence>
<reference evidence="5" key="1">
    <citation type="submission" date="2024-05" db="EMBL/GenBank/DDBJ databases">
        <authorList>
            <person name="Yang L."/>
            <person name="Pan L."/>
        </authorList>
    </citation>
    <scope>NUCLEOTIDE SEQUENCE</scope>
    <source>
        <strain evidence="5">FCG-7</strain>
    </source>
</reference>
<dbReference type="PRINTS" id="PR00032">
    <property type="entry name" value="HTHARAC"/>
</dbReference>
<evidence type="ECO:0000313" key="5">
    <source>
        <dbReference type="EMBL" id="XBM00759.1"/>
    </source>
</evidence>